<dbReference type="AlphaFoldDB" id="A0A1Q9BS86"/>
<sequence length="39" mass="4319">RRAAVPLSDALPASHHGHCVLRSHQHRHVKHNSVSCTSE</sequence>
<accession>A0A1Q9BS86</accession>
<feature type="non-terminal residue" evidence="1">
    <location>
        <position position="39"/>
    </location>
</feature>
<name>A0A1Q9BS86_SYMMI</name>
<reference evidence="1 2" key="1">
    <citation type="submission" date="2016-02" db="EMBL/GenBank/DDBJ databases">
        <title>Genome analysis of coral dinoflagellate symbionts highlights evolutionary adaptations to a symbiotic lifestyle.</title>
        <authorList>
            <person name="Aranda M."/>
            <person name="Li Y."/>
            <person name="Liew Y.J."/>
            <person name="Baumgarten S."/>
            <person name="Simakov O."/>
            <person name="Wilson M."/>
            <person name="Piel J."/>
            <person name="Ashoor H."/>
            <person name="Bougouffa S."/>
            <person name="Bajic V.B."/>
            <person name="Ryu T."/>
            <person name="Ravasi T."/>
            <person name="Bayer T."/>
            <person name="Micklem G."/>
            <person name="Kim H."/>
            <person name="Bhak J."/>
            <person name="Lajeunesse T.C."/>
            <person name="Voolstra C.R."/>
        </authorList>
    </citation>
    <scope>NUCLEOTIDE SEQUENCE [LARGE SCALE GENOMIC DNA]</scope>
    <source>
        <strain evidence="1 2">CCMP2467</strain>
    </source>
</reference>
<organism evidence="1 2">
    <name type="scientific">Symbiodinium microadriaticum</name>
    <name type="common">Dinoflagellate</name>
    <name type="synonym">Zooxanthella microadriatica</name>
    <dbReference type="NCBI Taxonomy" id="2951"/>
    <lineage>
        <taxon>Eukaryota</taxon>
        <taxon>Sar</taxon>
        <taxon>Alveolata</taxon>
        <taxon>Dinophyceae</taxon>
        <taxon>Suessiales</taxon>
        <taxon>Symbiodiniaceae</taxon>
        <taxon>Symbiodinium</taxon>
    </lineage>
</organism>
<dbReference type="EMBL" id="LSRX01005235">
    <property type="protein sequence ID" value="OLP73555.1"/>
    <property type="molecule type" value="Genomic_DNA"/>
</dbReference>
<comment type="caution">
    <text evidence="1">The sequence shown here is derived from an EMBL/GenBank/DDBJ whole genome shotgun (WGS) entry which is preliminary data.</text>
</comment>
<evidence type="ECO:0000313" key="1">
    <source>
        <dbReference type="EMBL" id="OLP73555.1"/>
    </source>
</evidence>
<gene>
    <name evidence="1" type="ORF">AK812_SmicGene47171</name>
</gene>
<dbReference type="Proteomes" id="UP000186817">
    <property type="component" value="Unassembled WGS sequence"/>
</dbReference>
<feature type="non-terminal residue" evidence="1">
    <location>
        <position position="1"/>
    </location>
</feature>
<proteinExistence type="predicted"/>
<evidence type="ECO:0000313" key="2">
    <source>
        <dbReference type="Proteomes" id="UP000186817"/>
    </source>
</evidence>
<protein>
    <submittedName>
        <fullName evidence="1">Uncharacterized protein</fullName>
    </submittedName>
</protein>
<keyword evidence="2" id="KW-1185">Reference proteome</keyword>